<evidence type="ECO:0000256" key="3">
    <source>
        <dbReference type="ARBA" id="ARBA00022679"/>
    </source>
</evidence>
<dbReference type="AlphaFoldDB" id="A0A381YYH8"/>
<keyword evidence="4" id="KW-0949">S-adenosyl-L-methionine</keyword>
<protein>
    <recommendedName>
        <fullName evidence="6">Methyltransferase domain-containing protein</fullName>
    </recommendedName>
</protein>
<dbReference type="PROSITE" id="PS51585">
    <property type="entry name" value="SAM_MT_TPMT"/>
    <property type="match status" value="1"/>
</dbReference>
<reference evidence="5" key="1">
    <citation type="submission" date="2018-05" db="EMBL/GenBank/DDBJ databases">
        <authorList>
            <person name="Lanie J.A."/>
            <person name="Ng W.-L."/>
            <person name="Kazmierczak K.M."/>
            <person name="Andrzejewski T.M."/>
            <person name="Davidsen T.M."/>
            <person name="Wayne K.J."/>
            <person name="Tettelin H."/>
            <person name="Glass J.I."/>
            <person name="Rusch D."/>
            <person name="Podicherti R."/>
            <person name="Tsui H.-C.T."/>
            <person name="Winkler M.E."/>
        </authorList>
    </citation>
    <scope>NUCLEOTIDE SEQUENCE</scope>
</reference>
<gene>
    <name evidence="5" type="ORF">METZ01_LOCUS134960</name>
</gene>
<keyword evidence="1" id="KW-0597">Phosphoprotein</keyword>
<dbReference type="EMBL" id="UINC01019397">
    <property type="protein sequence ID" value="SVA82106.1"/>
    <property type="molecule type" value="Genomic_DNA"/>
</dbReference>
<feature type="non-terminal residue" evidence="5">
    <location>
        <position position="189"/>
    </location>
</feature>
<dbReference type="SUPFAM" id="SSF53335">
    <property type="entry name" value="S-adenosyl-L-methionine-dependent methyltransferases"/>
    <property type="match status" value="1"/>
</dbReference>
<dbReference type="InterPro" id="IPR008854">
    <property type="entry name" value="TPMT"/>
</dbReference>
<name>A0A381YYH8_9ZZZZ</name>
<proteinExistence type="predicted"/>
<evidence type="ECO:0000256" key="2">
    <source>
        <dbReference type="ARBA" id="ARBA00022603"/>
    </source>
</evidence>
<keyword evidence="2" id="KW-0489">Methyltransferase</keyword>
<dbReference type="GO" id="GO:0032259">
    <property type="term" value="P:methylation"/>
    <property type="evidence" value="ECO:0007669"/>
    <property type="project" value="UniProtKB-KW"/>
</dbReference>
<dbReference type="Pfam" id="PF05724">
    <property type="entry name" value="TPMT"/>
    <property type="match status" value="1"/>
</dbReference>
<organism evidence="5">
    <name type="scientific">marine metagenome</name>
    <dbReference type="NCBI Taxonomy" id="408172"/>
    <lineage>
        <taxon>unclassified sequences</taxon>
        <taxon>metagenomes</taxon>
        <taxon>ecological metagenomes</taxon>
    </lineage>
</organism>
<evidence type="ECO:0000313" key="5">
    <source>
        <dbReference type="EMBL" id="SVA82106.1"/>
    </source>
</evidence>
<evidence type="ECO:0008006" key="6">
    <source>
        <dbReference type="Google" id="ProtNLM"/>
    </source>
</evidence>
<dbReference type="GO" id="GO:0008757">
    <property type="term" value="F:S-adenosylmethionine-dependent methyltransferase activity"/>
    <property type="evidence" value="ECO:0007669"/>
    <property type="project" value="InterPro"/>
</dbReference>
<evidence type="ECO:0000256" key="4">
    <source>
        <dbReference type="ARBA" id="ARBA00022691"/>
    </source>
</evidence>
<dbReference type="PANTHER" id="PTHR32183">
    <property type="match status" value="1"/>
</dbReference>
<keyword evidence="3" id="KW-0808">Transferase</keyword>
<dbReference type="InterPro" id="IPR029063">
    <property type="entry name" value="SAM-dependent_MTases_sf"/>
</dbReference>
<evidence type="ECO:0000256" key="1">
    <source>
        <dbReference type="ARBA" id="ARBA00022553"/>
    </source>
</evidence>
<accession>A0A381YYH8</accession>
<dbReference type="PANTHER" id="PTHR32183:SF6">
    <property type="entry name" value="CYSTEINE SULFINATE DESULFINASE_CYSTEINE DESULFURASE AND RELATED ENZYMES"/>
    <property type="match status" value="1"/>
</dbReference>
<sequence>MSPALVRIVREVMPPPLRGTIKRCGKLFETYPCPGVDDPVNTPDFWEACYHTGEDQWDLGGPTPLFERVVQELEPGRICIIGCGRGWDAVTFARAGFTVTAIDFAETAVLAARRNALEAGVEISVLKEDLFDLPDELHGQFDYLLEYICFCAVSPSRRFEYDRVAWQLLRSGGMLLGLFFPLDKPLAEG</sequence>
<dbReference type="CDD" id="cd02440">
    <property type="entry name" value="AdoMet_MTases"/>
    <property type="match status" value="1"/>
</dbReference>
<dbReference type="Gene3D" id="3.40.50.150">
    <property type="entry name" value="Vaccinia Virus protein VP39"/>
    <property type="match status" value="1"/>
</dbReference>